<organism evidence="2 3">
    <name type="scientific">Sandaracinobacter neustonicus</name>
    <dbReference type="NCBI Taxonomy" id="1715348"/>
    <lineage>
        <taxon>Bacteria</taxon>
        <taxon>Pseudomonadati</taxon>
        <taxon>Pseudomonadota</taxon>
        <taxon>Alphaproteobacteria</taxon>
        <taxon>Sphingomonadales</taxon>
        <taxon>Sphingosinicellaceae</taxon>
        <taxon>Sandaracinobacter</taxon>
    </lineage>
</organism>
<dbReference type="Pfam" id="PF02643">
    <property type="entry name" value="DUF192"/>
    <property type="match status" value="1"/>
</dbReference>
<dbReference type="Proteomes" id="UP000319897">
    <property type="component" value="Unassembled WGS sequence"/>
</dbReference>
<comment type="caution">
    <text evidence="2">The sequence shown here is derived from an EMBL/GenBank/DDBJ whole genome shotgun (WGS) entry which is preliminary data.</text>
</comment>
<proteinExistence type="predicted"/>
<name>A0A501XQ75_9SPHN</name>
<dbReference type="OrthoDB" id="9808290at2"/>
<evidence type="ECO:0000313" key="2">
    <source>
        <dbReference type="EMBL" id="TPE62453.1"/>
    </source>
</evidence>
<dbReference type="Gene3D" id="2.60.120.1140">
    <property type="entry name" value="Protein of unknown function DUF192"/>
    <property type="match status" value="1"/>
</dbReference>
<evidence type="ECO:0000256" key="1">
    <source>
        <dbReference type="SAM" id="SignalP"/>
    </source>
</evidence>
<feature type="chain" id="PRO_5021440942" evidence="1">
    <location>
        <begin position="37"/>
        <end position="169"/>
    </location>
</feature>
<dbReference type="PANTHER" id="PTHR37953">
    <property type="entry name" value="UPF0127 PROTEIN MJ1496"/>
    <property type="match status" value="1"/>
</dbReference>
<feature type="signal peptide" evidence="1">
    <location>
        <begin position="1"/>
        <end position="36"/>
    </location>
</feature>
<dbReference type="EMBL" id="VFSU01000018">
    <property type="protein sequence ID" value="TPE62453.1"/>
    <property type="molecule type" value="Genomic_DNA"/>
</dbReference>
<dbReference type="PANTHER" id="PTHR37953:SF1">
    <property type="entry name" value="UPF0127 PROTEIN MJ1496"/>
    <property type="match status" value="1"/>
</dbReference>
<dbReference type="InterPro" id="IPR038695">
    <property type="entry name" value="Saro_0823-like_sf"/>
</dbReference>
<gene>
    <name evidence="2" type="ORF">FJQ54_06020</name>
</gene>
<dbReference type="AlphaFoldDB" id="A0A501XQ75"/>
<protein>
    <submittedName>
        <fullName evidence="2">DUF192 domain-containing protein</fullName>
    </submittedName>
</protein>
<evidence type="ECO:0000313" key="3">
    <source>
        <dbReference type="Proteomes" id="UP000319897"/>
    </source>
</evidence>
<keyword evidence="3" id="KW-1185">Reference proteome</keyword>
<keyword evidence="1" id="KW-0732">Signal</keyword>
<dbReference type="InterPro" id="IPR003795">
    <property type="entry name" value="DUF192"/>
</dbReference>
<reference evidence="2 3" key="1">
    <citation type="submission" date="2019-06" db="EMBL/GenBank/DDBJ databases">
        <authorList>
            <person name="Lee I."/>
            <person name="Jang G.I."/>
            <person name="Hwang C.Y."/>
        </authorList>
    </citation>
    <scope>NUCLEOTIDE SEQUENCE [LARGE SCALE GENOMIC DNA]</scope>
    <source>
        <strain evidence="2 3">PAMC 28131</strain>
    </source>
</reference>
<sequence>MTGRAARSASSLRRWAETAALALALAALPAAAPAYATGSIAAGRPQTGLKIVPLTIEAGGKRHAYKVEVARTDAQQAHGMMFRTKMAPNTGMIFPMDPPRPAGFWMENTLIPLDLLFIGADGRIRNIVSNAVPKSRASLNSAGPVAAVLELAGGEADRIGAKPGDKVSW</sequence>
<accession>A0A501XQ75</accession>